<dbReference type="InterPro" id="IPR036388">
    <property type="entry name" value="WH-like_DNA-bd_sf"/>
</dbReference>
<evidence type="ECO:0000256" key="3">
    <source>
        <dbReference type="ARBA" id="ARBA00023163"/>
    </source>
</evidence>
<feature type="domain" description="HTH marR-type" evidence="4">
    <location>
        <begin position="1"/>
        <end position="153"/>
    </location>
</feature>
<evidence type="ECO:0000313" key="8">
    <source>
        <dbReference type="Proteomes" id="UP000321429"/>
    </source>
</evidence>
<evidence type="ECO:0000313" key="6">
    <source>
        <dbReference type="EMBL" id="KRN96442.1"/>
    </source>
</evidence>
<name>A0A0R2LBJ8_9LACO</name>
<dbReference type="PATRIC" id="fig|348151.3.peg.1452"/>
<evidence type="ECO:0000256" key="1">
    <source>
        <dbReference type="ARBA" id="ARBA00023015"/>
    </source>
</evidence>
<dbReference type="STRING" id="348151.IV55_GL001414"/>
<dbReference type="SMART" id="SM00347">
    <property type="entry name" value="HTH_MARR"/>
    <property type="match status" value="1"/>
</dbReference>
<keyword evidence="1" id="KW-0805">Transcription regulation</keyword>
<dbReference type="RefSeq" id="WP_057809707.1">
    <property type="nucleotide sequence ID" value="NZ_BJUD01000023.1"/>
</dbReference>
<accession>A0A0R2LBJ8</accession>
<dbReference type="Gene3D" id="1.10.10.10">
    <property type="entry name" value="Winged helix-like DNA-binding domain superfamily/Winged helix DNA-binding domain"/>
    <property type="match status" value="1"/>
</dbReference>
<evidence type="ECO:0000256" key="2">
    <source>
        <dbReference type="ARBA" id="ARBA00023125"/>
    </source>
</evidence>
<dbReference type="InterPro" id="IPR036390">
    <property type="entry name" value="WH_DNA-bd_sf"/>
</dbReference>
<dbReference type="PANTHER" id="PTHR42756:SF1">
    <property type="entry name" value="TRANSCRIPTIONAL REPRESSOR OF EMRAB OPERON"/>
    <property type="match status" value="1"/>
</dbReference>
<dbReference type="Proteomes" id="UP000051139">
    <property type="component" value="Unassembled WGS sequence"/>
</dbReference>
<dbReference type="EMBL" id="JQCB01000004">
    <property type="protein sequence ID" value="KRN96442.1"/>
    <property type="molecule type" value="Genomic_DNA"/>
</dbReference>
<sequence length="158" mass="17741">MSDVDEQSDEQKVIQILQQGYIGSFRAIEKALSKIPASYGASWGSLSLLDQLSQQPNATVGELAKINHVSSGAISIRISDLLKQKLIRLEVNSSDRRRHTVKLTKKGQSVQTNQREEAGRVARLMLEKMDYQQICQMNQSFSQLAQILTETFSEQSKD</sequence>
<dbReference type="GO" id="GO:0003677">
    <property type="term" value="F:DNA binding"/>
    <property type="evidence" value="ECO:0007669"/>
    <property type="project" value="UniProtKB-KW"/>
</dbReference>
<keyword evidence="2" id="KW-0238">DNA-binding</keyword>
<organism evidence="6 7">
    <name type="scientific">Furfurilactobacillus siliginis</name>
    <dbReference type="NCBI Taxonomy" id="348151"/>
    <lineage>
        <taxon>Bacteria</taxon>
        <taxon>Bacillati</taxon>
        <taxon>Bacillota</taxon>
        <taxon>Bacilli</taxon>
        <taxon>Lactobacillales</taxon>
        <taxon>Lactobacillaceae</taxon>
        <taxon>Furfurilactobacillus</taxon>
    </lineage>
</organism>
<dbReference type="EMBL" id="BJUD01000023">
    <property type="protein sequence ID" value="GEK28926.1"/>
    <property type="molecule type" value="Genomic_DNA"/>
</dbReference>
<evidence type="ECO:0000259" key="4">
    <source>
        <dbReference type="PROSITE" id="PS50995"/>
    </source>
</evidence>
<dbReference type="InterPro" id="IPR000835">
    <property type="entry name" value="HTH_MarR-typ"/>
</dbReference>
<keyword evidence="3" id="KW-0804">Transcription</keyword>
<proteinExistence type="predicted"/>
<dbReference type="GO" id="GO:0003700">
    <property type="term" value="F:DNA-binding transcription factor activity"/>
    <property type="evidence" value="ECO:0007669"/>
    <property type="project" value="InterPro"/>
</dbReference>
<evidence type="ECO:0000313" key="7">
    <source>
        <dbReference type="Proteomes" id="UP000051139"/>
    </source>
</evidence>
<protein>
    <recommendedName>
        <fullName evidence="4">HTH marR-type domain-containing protein</fullName>
    </recommendedName>
</protein>
<dbReference type="Proteomes" id="UP000321429">
    <property type="component" value="Unassembled WGS sequence"/>
</dbReference>
<dbReference type="Pfam" id="PF12802">
    <property type="entry name" value="MarR_2"/>
    <property type="match status" value="1"/>
</dbReference>
<dbReference type="AlphaFoldDB" id="A0A0R2LBJ8"/>
<reference evidence="5 8" key="2">
    <citation type="submission" date="2019-07" db="EMBL/GenBank/DDBJ databases">
        <title>Whole genome shotgun sequence of Lactobacillus siliginis NBRC 101315.</title>
        <authorList>
            <person name="Hosoyama A."/>
            <person name="Uohara A."/>
            <person name="Ohji S."/>
            <person name="Ichikawa N."/>
        </authorList>
    </citation>
    <scope>NUCLEOTIDE SEQUENCE [LARGE SCALE GENOMIC DNA]</scope>
    <source>
        <strain evidence="5 8">NBRC 101315</strain>
    </source>
</reference>
<reference evidence="6 7" key="1">
    <citation type="journal article" date="2015" name="Genome Announc.">
        <title>Expanding the biotechnology potential of lactobacilli through comparative genomics of 213 strains and associated genera.</title>
        <authorList>
            <person name="Sun Z."/>
            <person name="Harris H.M."/>
            <person name="McCann A."/>
            <person name="Guo C."/>
            <person name="Argimon S."/>
            <person name="Zhang W."/>
            <person name="Yang X."/>
            <person name="Jeffery I.B."/>
            <person name="Cooney J.C."/>
            <person name="Kagawa T.F."/>
            <person name="Liu W."/>
            <person name="Song Y."/>
            <person name="Salvetti E."/>
            <person name="Wrobel A."/>
            <person name="Rasinkangas P."/>
            <person name="Parkhill J."/>
            <person name="Rea M.C."/>
            <person name="O'Sullivan O."/>
            <person name="Ritari J."/>
            <person name="Douillard F.P."/>
            <person name="Paul Ross R."/>
            <person name="Yang R."/>
            <person name="Briner A.E."/>
            <person name="Felis G.E."/>
            <person name="de Vos W.M."/>
            <person name="Barrangou R."/>
            <person name="Klaenhammer T.R."/>
            <person name="Caufield P.W."/>
            <person name="Cui Y."/>
            <person name="Zhang H."/>
            <person name="O'Toole P.W."/>
        </authorList>
    </citation>
    <scope>NUCLEOTIDE SEQUENCE [LARGE SCALE GENOMIC DNA]</scope>
    <source>
        <strain evidence="6 7">DSM 22696</strain>
    </source>
</reference>
<gene>
    <name evidence="6" type="ORF">IV55_GL001414</name>
    <name evidence="5" type="ORF">LSI01_12370</name>
</gene>
<dbReference type="SUPFAM" id="SSF46785">
    <property type="entry name" value="Winged helix' DNA-binding domain"/>
    <property type="match status" value="1"/>
</dbReference>
<dbReference type="PROSITE" id="PS50995">
    <property type="entry name" value="HTH_MARR_2"/>
    <property type="match status" value="1"/>
</dbReference>
<keyword evidence="7" id="KW-1185">Reference proteome</keyword>
<dbReference type="PANTHER" id="PTHR42756">
    <property type="entry name" value="TRANSCRIPTIONAL REGULATOR, MARR"/>
    <property type="match status" value="1"/>
</dbReference>
<comment type="caution">
    <text evidence="6">The sequence shown here is derived from an EMBL/GenBank/DDBJ whole genome shotgun (WGS) entry which is preliminary data.</text>
</comment>
<evidence type="ECO:0000313" key="5">
    <source>
        <dbReference type="EMBL" id="GEK28926.1"/>
    </source>
</evidence>